<keyword evidence="2" id="KW-0472">Membrane</keyword>
<accession>A0A100WWS6</accession>
<evidence type="ECO:0000256" key="2">
    <source>
        <dbReference type="SAM" id="Phobius"/>
    </source>
</evidence>
<organism evidence="3 4">
    <name type="scientific">Mycolicibacterium fortuitum subsp. acetamidolyticum</name>
    <dbReference type="NCBI Taxonomy" id="144550"/>
    <lineage>
        <taxon>Bacteria</taxon>
        <taxon>Bacillati</taxon>
        <taxon>Actinomycetota</taxon>
        <taxon>Actinomycetes</taxon>
        <taxon>Mycobacteriales</taxon>
        <taxon>Mycobacteriaceae</taxon>
        <taxon>Mycolicibacterium</taxon>
    </lineage>
</organism>
<feature type="transmembrane region" description="Helical" evidence="2">
    <location>
        <begin position="139"/>
        <end position="157"/>
    </location>
</feature>
<feature type="transmembrane region" description="Helical" evidence="2">
    <location>
        <begin position="231"/>
        <end position="250"/>
    </location>
</feature>
<evidence type="ECO:0008006" key="5">
    <source>
        <dbReference type="Google" id="ProtNLM"/>
    </source>
</evidence>
<gene>
    <name evidence="3" type="ORF">RMCFA_5575</name>
</gene>
<reference evidence="3 4" key="1">
    <citation type="journal article" date="2016" name="Genome Announc.">
        <title>Draft Genome Sequences of Five Rapidly Growing Mycobacterium Species, M. thermoresistibile, M. fortuitum subsp. acetamidolyticum, M. canariasense, M. brisbanense, and M. novocastrense.</title>
        <authorList>
            <person name="Katahira K."/>
            <person name="Ogura Y."/>
            <person name="Gotoh Y."/>
            <person name="Hayashi T."/>
        </authorList>
    </citation>
    <scope>NUCLEOTIDE SEQUENCE [LARGE SCALE GENOMIC DNA]</scope>
    <source>
        <strain evidence="3 4">JCM6368</strain>
    </source>
</reference>
<name>A0A100WWS6_MYCFO</name>
<keyword evidence="2" id="KW-0812">Transmembrane</keyword>
<protein>
    <recommendedName>
        <fullName evidence="5">DUF2637 domain-containing protein</fullName>
    </recommendedName>
</protein>
<evidence type="ECO:0000313" key="4">
    <source>
        <dbReference type="Proteomes" id="UP000069705"/>
    </source>
</evidence>
<dbReference type="EMBL" id="BCSZ01000060">
    <property type="protein sequence ID" value="GAT05464.1"/>
    <property type="molecule type" value="Genomic_DNA"/>
</dbReference>
<dbReference type="AlphaFoldDB" id="A0A100WWS6"/>
<evidence type="ECO:0000313" key="3">
    <source>
        <dbReference type="EMBL" id="GAT05464.1"/>
    </source>
</evidence>
<proteinExistence type="predicted"/>
<dbReference type="Proteomes" id="UP000069705">
    <property type="component" value="Unassembled WGS sequence"/>
</dbReference>
<keyword evidence="2" id="KW-1133">Transmembrane helix</keyword>
<comment type="caution">
    <text evidence="3">The sequence shown here is derived from an EMBL/GenBank/DDBJ whole genome shotgun (WGS) entry which is preliminary data.</text>
</comment>
<evidence type="ECO:0000256" key="1">
    <source>
        <dbReference type="SAM" id="MobiDB-lite"/>
    </source>
</evidence>
<feature type="transmembrane region" description="Helical" evidence="2">
    <location>
        <begin position="177"/>
        <end position="198"/>
    </location>
</feature>
<sequence length="363" mass="39916">MHPYTVVDEDISHRTNDQNPAAGREAVRHQDTTLVSVSAEDSHREALAHAKNDTAMIRYAVEVLDGAPPAEVSAWLKRYGYSPSPRKVLAEVKAYRDSHRTNGITAASTQTAFAPVFLRDGRQSDNQATTVERDQRAPVVALACYAVAAVSVVVSLNTSWRFFDQVLHIPTAYGERWVMFGVAELALVVCGAGMAVNVKRTGRPGAFRGIVWVMCVAMGYMAWAMSTVDEAIGRIMLGPVLGVIMLHLGLGLELRARHQHTGTAARLARELRERCLSRLGLGDDRRDAAQRIRDRHARRAAALTRPPRSPWSRAARLERALLAAGVSNDEQMRGRLLAHLAVLRHAGELASVPSESPWNRSQQ</sequence>
<feature type="region of interest" description="Disordered" evidence="1">
    <location>
        <begin position="1"/>
        <end position="28"/>
    </location>
</feature>
<feature type="transmembrane region" description="Helical" evidence="2">
    <location>
        <begin position="205"/>
        <end position="225"/>
    </location>
</feature>
<reference evidence="4" key="2">
    <citation type="submission" date="2016-02" db="EMBL/GenBank/DDBJ databases">
        <title>Draft genome sequence of five rapidly growing Mycobacterium species.</title>
        <authorList>
            <person name="Katahira K."/>
            <person name="Gotou Y."/>
            <person name="Iida K."/>
            <person name="Ogura Y."/>
            <person name="Hayashi T."/>
        </authorList>
    </citation>
    <scope>NUCLEOTIDE SEQUENCE [LARGE SCALE GENOMIC DNA]</scope>
    <source>
        <strain evidence="4">JCM6368</strain>
    </source>
</reference>